<dbReference type="SUPFAM" id="SSF52540">
    <property type="entry name" value="P-loop containing nucleoside triphosphate hydrolases"/>
    <property type="match status" value="1"/>
</dbReference>
<keyword evidence="1" id="KW-0547">Nucleotide-binding</keyword>
<accession>A0A915DWD0</accession>
<evidence type="ECO:0000256" key="2">
    <source>
        <dbReference type="ARBA" id="ARBA00022801"/>
    </source>
</evidence>
<dbReference type="WBParaSite" id="jg2419">
    <property type="protein sequence ID" value="jg2419"/>
    <property type="gene ID" value="jg2419"/>
</dbReference>
<keyword evidence="3" id="KW-0347">Helicase</keyword>
<dbReference type="InterPro" id="IPR027417">
    <property type="entry name" value="P-loop_NTPase"/>
</dbReference>
<dbReference type="GO" id="GO:0016787">
    <property type="term" value="F:hydrolase activity"/>
    <property type="evidence" value="ECO:0007669"/>
    <property type="project" value="UniProtKB-KW"/>
</dbReference>
<dbReference type="Pfam" id="PF00271">
    <property type="entry name" value="Helicase_C"/>
    <property type="match status" value="1"/>
</dbReference>
<keyword evidence="6" id="KW-1185">Reference proteome</keyword>
<dbReference type="GO" id="GO:0005829">
    <property type="term" value="C:cytosol"/>
    <property type="evidence" value="ECO:0007669"/>
    <property type="project" value="TreeGrafter"/>
</dbReference>
<name>A0A915DWD0_9BILA</name>
<reference evidence="7" key="1">
    <citation type="submission" date="2022-11" db="UniProtKB">
        <authorList>
            <consortium name="WormBaseParasite"/>
        </authorList>
    </citation>
    <scope>IDENTIFICATION</scope>
</reference>
<keyword evidence="4" id="KW-0067">ATP-binding</keyword>
<organism evidence="6 7">
    <name type="scientific">Ditylenchus dipsaci</name>
    <dbReference type="NCBI Taxonomy" id="166011"/>
    <lineage>
        <taxon>Eukaryota</taxon>
        <taxon>Metazoa</taxon>
        <taxon>Ecdysozoa</taxon>
        <taxon>Nematoda</taxon>
        <taxon>Chromadorea</taxon>
        <taxon>Rhabditida</taxon>
        <taxon>Tylenchina</taxon>
        <taxon>Tylenchomorpha</taxon>
        <taxon>Sphaerularioidea</taxon>
        <taxon>Anguinidae</taxon>
        <taxon>Anguininae</taxon>
        <taxon>Ditylenchus</taxon>
    </lineage>
</organism>
<feature type="domain" description="Helicase C-terminal" evidence="5">
    <location>
        <begin position="1"/>
        <end position="96"/>
    </location>
</feature>
<evidence type="ECO:0000259" key="5">
    <source>
        <dbReference type="PROSITE" id="PS51194"/>
    </source>
</evidence>
<protein>
    <submittedName>
        <fullName evidence="7">Helicase C-terminal domain-containing protein</fullName>
    </submittedName>
</protein>
<evidence type="ECO:0000256" key="3">
    <source>
        <dbReference type="ARBA" id="ARBA00022806"/>
    </source>
</evidence>
<dbReference type="AlphaFoldDB" id="A0A915DWD0"/>
<dbReference type="Proteomes" id="UP000887574">
    <property type="component" value="Unplaced"/>
</dbReference>
<dbReference type="GO" id="GO:0003724">
    <property type="term" value="F:RNA helicase activity"/>
    <property type="evidence" value="ECO:0007669"/>
    <property type="project" value="TreeGrafter"/>
</dbReference>
<dbReference type="PANTHER" id="PTHR47959">
    <property type="entry name" value="ATP-DEPENDENT RNA HELICASE RHLE-RELATED"/>
    <property type="match status" value="1"/>
</dbReference>
<evidence type="ECO:0000313" key="6">
    <source>
        <dbReference type="Proteomes" id="UP000887574"/>
    </source>
</evidence>
<evidence type="ECO:0000256" key="4">
    <source>
        <dbReference type="ARBA" id="ARBA00022840"/>
    </source>
</evidence>
<evidence type="ECO:0000313" key="7">
    <source>
        <dbReference type="WBParaSite" id="jg2419"/>
    </source>
</evidence>
<sequence>MNVAEFLRAETKILITTNIIGRGLNVHSVSLVINYDMPPTLVDYAHRLSHFGSLGKRSGVVISLVATEDDMRGIRQLEHSYDTIIEKLPERIEKHSYLGSL</sequence>
<dbReference type="InterPro" id="IPR001650">
    <property type="entry name" value="Helicase_C-like"/>
</dbReference>
<dbReference type="InterPro" id="IPR050079">
    <property type="entry name" value="DEAD_box_RNA_helicase"/>
</dbReference>
<dbReference type="Gene3D" id="3.40.50.300">
    <property type="entry name" value="P-loop containing nucleotide triphosphate hydrolases"/>
    <property type="match status" value="1"/>
</dbReference>
<keyword evidence="2" id="KW-0378">Hydrolase</keyword>
<dbReference type="PANTHER" id="PTHR47959:SF1">
    <property type="entry name" value="ATP-DEPENDENT RNA HELICASE DBPA"/>
    <property type="match status" value="1"/>
</dbReference>
<evidence type="ECO:0000256" key="1">
    <source>
        <dbReference type="ARBA" id="ARBA00022741"/>
    </source>
</evidence>
<dbReference type="GO" id="GO:0005524">
    <property type="term" value="F:ATP binding"/>
    <property type="evidence" value="ECO:0007669"/>
    <property type="project" value="UniProtKB-KW"/>
</dbReference>
<proteinExistence type="predicted"/>
<dbReference type="PROSITE" id="PS51194">
    <property type="entry name" value="HELICASE_CTER"/>
    <property type="match status" value="1"/>
</dbReference>